<evidence type="ECO:0000256" key="1">
    <source>
        <dbReference type="ARBA" id="ARBA00001933"/>
    </source>
</evidence>
<dbReference type="FunFam" id="3.40.640.10:FF:000004">
    <property type="entry name" value="Acetylornithine aminotransferase"/>
    <property type="match status" value="1"/>
</dbReference>
<dbReference type="GO" id="GO:0042802">
    <property type="term" value="F:identical protein binding"/>
    <property type="evidence" value="ECO:0007669"/>
    <property type="project" value="TreeGrafter"/>
</dbReference>
<evidence type="ECO:0000313" key="6">
    <source>
        <dbReference type="EMBL" id="AMW32175.1"/>
    </source>
</evidence>
<evidence type="ECO:0000256" key="2">
    <source>
        <dbReference type="ARBA" id="ARBA00022576"/>
    </source>
</evidence>
<dbReference type="EMBL" id="CP014334">
    <property type="protein sequence ID" value="AMW32175.1"/>
    <property type="molecule type" value="Genomic_DNA"/>
</dbReference>
<dbReference type="GO" id="GO:0008483">
    <property type="term" value="F:transaminase activity"/>
    <property type="evidence" value="ECO:0007669"/>
    <property type="project" value="UniProtKB-KW"/>
</dbReference>
<name>A0AAI8GCG6_FERIS</name>
<gene>
    <name evidence="6" type="ORF">NA23_01870</name>
</gene>
<evidence type="ECO:0000256" key="4">
    <source>
        <dbReference type="ARBA" id="ARBA00022898"/>
    </source>
</evidence>
<dbReference type="PANTHER" id="PTHR11986">
    <property type="entry name" value="AMINOTRANSFERASE CLASS III"/>
    <property type="match status" value="1"/>
</dbReference>
<dbReference type="PROSITE" id="PS00600">
    <property type="entry name" value="AA_TRANSFER_CLASS_3"/>
    <property type="match status" value="1"/>
</dbReference>
<dbReference type="Pfam" id="PF00202">
    <property type="entry name" value="Aminotran_3"/>
    <property type="match status" value="1"/>
</dbReference>
<dbReference type="PANTHER" id="PTHR11986:SF79">
    <property type="entry name" value="ACETYLORNITHINE AMINOTRANSFERASE, MITOCHONDRIAL"/>
    <property type="match status" value="1"/>
</dbReference>
<dbReference type="InterPro" id="IPR015421">
    <property type="entry name" value="PyrdxlP-dep_Trfase_major"/>
</dbReference>
<evidence type="ECO:0000313" key="7">
    <source>
        <dbReference type="Proteomes" id="UP000093740"/>
    </source>
</evidence>
<keyword evidence="3" id="KW-0808">Transferase</keyword>
<evidence type="ECO:0000256" key="5">
    <source>
        <dbReference type="RuleBase" id="RU003560"/>
    </source>
</evidence>
<dbReference type="InterPro" id="IPR005814">
    <property type="entry name" value="Aminotrans_3"/>
</dbReference>
<comment type="cofactor">
    <cofactor evidence="1">
        <name>pyridoxal 5'-phosphate</name>
        <dbReference type="ChEBI" id="CHEBI:597326"/>
    </cofactor>
</comment>
<dbReference type="AlphaFoldDB" id="A0AAI8GCG6"/>
<proteinExistence type="inferred from homology"/>
<dbReference type="RefSeq" id="WP_033191321.1">
    <property type="nucleotide sequence ID" value="NZ_CP014334.2"/>
</dbReference>
<dbReference type="InterPro" id="IPR015424">
    <property type="entry name" value="PyrdxlP-dep_Trfase"/>
</dbReference>
<dbReference type="Gene3D" id="3.90.1150.10">
    <property type="entry name" value="Aspartate Aminotransferase, domain 1"/>
    <property type="match status" value="1"/>
</dbReference>
<dbReference type="InterPro" id="IPR049704">
    <property type="entry name" value="Aminotrans_3_PPA_site"/>
</dbReference>
<dbReference type="KEGG" id="fia:NA23_01870"/>
<keyword evidence="4 5" id="KW-0663">Pyridoxal phosphate</keyword>
<dbReference type="CDD" id="cd00610">
    <property type="entry name" value="OAT_like"/>
    <property type="match status" value="1"/>
</dbReference>
<dbReference type="InterPro" id="IPR050103">
    <property type="entry name" value="Class-III_PLP-dep_AT"/>
</dbReference>
<dbReference type="SUPFAM" id="SSF53383">
    <property type="entry name" value="PLP-dependent transferases"/>
    <property type="match status" value="1"/>
</dbReference>
<organism evidence="6 7">
    <name type="scientific">Fervidobacterium islandicum</name>
    <dbReference type="NCBI Taxonomy" id="2423"/>
    <lineage>
        <taxon>Bacteria</taxon>
        <taxon>Thermotogati</taxon>
        <taxon>Thermotogota</taxon>
        <taxon>Thermotogae</taxon>
        <taxon>Thermotogales</taxon>
        <taxon>Fervidobacteriaceae</taxon>
        <taxon>Fervidobacterium</taxon>
    </lineage>
</organism>
<accession>A0AAI8GCG6</accession>
<reference evidence="6 7" key="1">
    <citation type="journal article" date="2015" name="Stand. Genomic Sci.">
        <title>Genome sequence of a native-feather degrading extremely thermophilic Eubacterium, Fervidobacterium islandicum AW-1.</title>
        <authorList>
            <person name="Lee Y.J."/>
            <person name="Jeong H."/>
            <person name="Park G.S."/>
            <person name="Kwak Y."/>
            <person name="Lee S.J."/>
            <person name="Lee S.J."/>
            <person name="Park M.K."/>
            <person name="Kim J.Y."/>
            <person name="Kang H.K."/>
            <person name="Shin J.H."/>
            <person name="Lee D.W."/>
        </authorList>
    </citation>
    <scope>NUCLEOTIDE SEQUENCE [LARGE SCALE GENOMIC DNA]</scope>
    <source>
        <strain evidence="6 7">AW-1</strain>
    </source>
</reference>
<comment type="similarity">
    <text evidence="5">Belongs to the class-III pyridoxal-phosphate-dependent aminotransferase family.</text>
</comment>
<evidence type="ECO:0000256" key="3">
    <source>
        <dbReference type="ARBA" id="ARBA00022679"/>
    </source>
</evidence>
<keyword evidence="2 6" id="KW-0032">Aminotransferase</keyword>
<sequence length="378" mass="42687">MLTQTECYLSNTYNRYPIEVSHAKGIYMWDKSNKRYIDTFMGIGVLLFGHGHEKVIQAMKEKIDRYVHLSNFFVDDDANYVAQRLVRETGRYGKVFFTNSGTESTECALKVVSKVKRHGKIVSFVKNFHGRTLKALSITGFDSIRNQFISDENVVFLPYDYHVVKEFFDKTEDIAAVFIEVVHGSGGLNLIPKEIVDLIRTYKEKKEYIIVADEVQSGLGRTGRFYAYQYFDIEPDIVTVAKGIGGGLPLGACVMLDEFADVFEPGEHGSTFAPNPVALAAGRAVLDMIDEQLMHQVVEMGGYFEKRFSDVGTILGIGLMRGIKPRVSIDSKWVEKFIDHGLLVNILSSGVVRFLLPLNVTAEEIDEIYTRFCNVLEH</sequence>
<dbReference type="Proteomes" id="UP000093740">
    <property type="component" value="Chromosome"/>
</dbReference>
<dbReference type="InterPro" id="IPR015422">
    <property type="entry name" value="PyrdxlP-dep_Trfase_small"/>
</dbReference>
<protein>
    <submittedName>
        <fullName evidence="6">Aminotransferase class III-fold pyridoxal phosphate-dependent enzyme</fullName>
    </submittedName>
</protein>
<dbReference type="GO" id="GO:0030170">
    <property type="term" value="F:pyridoxal phosphate binding"/>
    <property type="evidence" value="ECO:0007669"/>
    <property type="project" value="InterPro"/>
</dbReference>
<keyword evidence="7" id="KW-1185">Reference proteome</keyword>
<dbReference type="Gene3D" id="3.40.640.10">
    <property type="entry name" value="Type I PLP-dependent aspartate aminotransferase-like (Major domain)"/>
    <property type="match status" value="1"/>
</dbReference>